<evidence type="ECO:0000256" key="1">
    <source>
        <dbReference type="SAM" id="Phobius"/>
    </source>
</evidence>
<gene>
    <name evidence="2" type="ORF">HQ865_20780</name>
</gene>
<evidence type="ECO:0000313" key="3">
    <source>
        <dbReference type="Proteomes" id="UP000505355"/>
    </source>
</evidence>
<dbReference type="RefSeq" id="WP_173416747.1">
    <property type="nucleotide sequence ID" value="NZ_CP054139.1"/>
</dbReference>
<organism evidence="2 3">
    <name type="scientific">Mucilaginibacter mali</name>
    <dbReference type="NCBI Taxonomy" id="2740462"/>
    <lineage>
        <taxon>Bacteria</taxon>
        <taxon>Pseudomonadati</taxon>
        <taxon>Bacteroidota</taxon>
        <taxon>Sphingobacteriia</taxon>
        <taxon>Sphingobacteriales</taxon>
        <taxon>Sphingobacteriaceae</taxon>
        <taxon>Mucilaginibacter</taxon>
    </lineage>
</organism>
<keyword evidence="1" id="KW-1133">Transmembrane helix</keyword>
<feature type="transmembrane region" description="Helical" evidence="1">
    <location>
        <begin position="61"/>
        <end position="80"/>
    </location>
</feature>
<dbReference type="AlphaFoldDB" id="A0A7D4TX65"/>
<name>A0A7D4TX65_9SPHI</name>
<protein>
    <submittedName>
        <fullName evidence="2">Uncharacterized protein</fullName>
    </submittedName>
</protein>
<accession>A0A7D4TX65</accession>
<reference evidence="2 3" key="1">
    <citation type="submission" date="2020-05" db="EMBL/GenBank/DDBJ databases">
        <title>Mucilaginibacter mali sp. nov.</title>
        <authorList>
            <person name="Kim H.S."/>
            <person name="Lee K.C."/>
            <person name="Suh M.K."/>
            <person name="Kim J.-S."/>
            <person name="Han K.-I."/>
            <person name="Eom M.K."/>
            <person name="Shin Y.K."/>
            <person name="Lee J.-S."/>
        </authorList>
    </citation>
    <scope>NUCLEOTIDE SEQUENCE [LARGE SCALE GENOMIC DNA]</scope>
    <source>
        <strain evidence="2 3">G2-14</strain>
    </source>
</reference>
<dbReference type="Proteomes" id="UP000505355">
    <property type="component" value="Chromosome"/>
</dbReference>
<dbReference type="KEGG" id="mmab:HQ865_20780"/>
<feature type="transmembrane region" description="Helical" evidence="1">
    <location>
        <begin position="33"/>
        <end position="55"/>
    </location>
</feature>
<keyword evidence="1" id="KW-0472">Membrane</keyword>
<keyword evidence="3" id="KW-1185">Reference proteome</keyword>
<sequence length="133" mass="15660">MLKAIKHYWWLLFFSAYWTAVQWGEKRNPRNTAIYHFTFLILLNLSGILQIGLLYNIKLSGLQFTVFCALPAFIIPYLAFKKGRTYHERFLEFYYLNNPTYRKSRMIRVIGSLTLSIAFNSGIAILRNVTHSL</sequence>
<evidence type="ECO:0000313" key="2">
    <source>
        <dbReference type="EMBL" id="QKJ32095.1"/>
    </source>
</evidence>
<feature type="transmembrane region" description="Helical" evidence="1">
    <location>
        <begin position="106"/>
        <end position="126"/>
    </location>
</feature>
<keyword evidence="1" id="KW-0812">Transmembrane</keyword>
<proteinExistence type="predicted"/>
<dbReference type="EMBL" id="CP054139">
    <property type="protein sequence ID" value="QKJ32095.1"/>
    <property type="molecule type" value="Genomic_DNA"/>
</dbReference>